<dbReference type="Proteomes" id="UP000601435">
    <property type="component" value="Unassembled WGS sequence"/>
</dbReference>
<organism evidence="6 7">
    <name type="scientific">Symbiodinium necroappetens</name>
    <dbReference type="NCBI Taxonomy" id="1628268"/>
    <lineage>
        <taxon>Eukaryota</taxon>
        <taxon>Sar</taxon>
        <taxon>Alveolata</taxon>
        <taxon>Dinophyceae</taxon>
        <taxon>Suessiales</taxon>
        <taxon>Symbiodiniaceae</taxon>
        <taxon>Symbiodinium</taxon>
    </lineage>
</organism>
<dbReference type="Gene3D" id="2.40.10.120">
    <property type="match status" value="1"/>
</dbReference>
<dbReference type="InterPro" id="IPR051201">
    <property type="entry name" value="Chloro_Bact_Ser_Proteases"/>
</dbReference>
<feature type="signal peptide" evidence="5">
    <location>
        <begin position="1"/>
        <end position="22"/>
    </location>
</feature>
<keyword evidence="7" id="KW-1185">Reference proteome</keyword>
<evidence type="ECO:0000256" key="5">
    <source>
        <dbReference type="SAM" id="SignalP"/>
    </source>
</evidence>
<accession>A0A812PY17</accession>
<dbReference type="InterPro" id="IPR009003">
    <property type="entry name" value="Peptidase_S1_PA"/>
</dbReference>
<keyword evidence="5" id="KW-0732">Signal</keyword>
<dbReference type="InterPro" id="IPR001940">
    <property type="entry name" value="Peptidase_S1C"/>
</dbReference>
<feature type="region of interest" description="Disordered" evidence="4">
    <location>
        <begin position="294"/>
        <end position="323"/>
    </location>
</feature>
<evidence type="ECO:0000313" key="6">
    <source>
        <dbReference type="EMBL" id="CAE7374701.1"/>
    </source>
</evidence>
<evidence type="ECO:0000256" key="3">
    <source>
        <dbReference type="ARBA" id="ARBA00022801"/>
    </source>
</evidence>
<dbReference type="GO" id="GO:0006508">
    <property type="term" value="P:proteolysis"/>
    <property type="evidence" value="ECO:0007669"/>
    <property type="project" value="UniProtKB-KW"/>
</dbReference>
<dbReference type="SUPFAM" id="SSF50494">
    <property type="entry name" value="Trypsin-like serine proteases"/>
    <property type="match status" value="1"/>
</dbReference>
<dbReference type="GO" id="GO:0004252">
    <property type="term" value="F:serine-type endopeptidase activity"/>
    <property type="evidence" value="ECO:0007669"/>
    <property type="project" value="InterPro"/>
</dbReference>
<dbReference type="OrthoDB" id="4217619at2759"/>
<gene>
    <name evidence="6" type="primary">hhoB</name>
    <name evidence="6" type="ORF">SNEC2469_LOCUS10096</name>
</gene>
<proteinExistence type="inferred from homology"/>
<dbReference type="PANTHER" id="PTHR43343">
    <property type="entry name" value="PEPTIDASE S12"/>
    <property type="match status" value="1"/>
</dbReference>
<evidence type="ECO:0000256" key="4">
    <source>
        <dbReference type="SAM" id="MobiDB-lite"/>
    </source>
</evidence>
<dbReference type="PANTHER" id="PTHR43343:SF3">
    <property type="entry name" value="PROTEASE DO-LIKE 8, CHLOROPLASTIC"/>
    <property type="match status" value="1"/>
</dbReference>
<dbReference type="PRINTS" id="PR00834">
    <property type="entry name" value="PROTEASES2C"/>
</dbReference>
<evidence type="ECO:0000313" key="7">
    <source>
        <dbReference type="Proteomes" id="UP000601435"/>
    </source>
</evidence>
<feature type="chain" id="PRO_5032919186" evidence="5">
    <location>
        <begin position="23"/>
        <end position="323"/>
    </location>
</feature>
<dbReference type="EMBL" id="CAJNJA010016131">
    <property type="protein sequence ID" value="CAE7374701.1"/>
    <property type="molecule type" value="Genomic_DNA"/>
</dbReference>
<evidence type="ECO:0000256" key="1">
    <source>
        <dbReference type="ARBA" id="ARBA00010541"/>
    </source>
</evidence>
<evidence type="ECO:0000256" key="2">
    <source>
        <dbReference type="ARBA" id="ARBA00022670"/>
    </source>
</evidence>
<keyword evidence="3" id="KW-0378">Hydrolase</keyword>
<dbReference type="AlphaFoldDB" id="A0A812PY17"/>
<sequence length="323" mass="34376">MNTARTLTAALAALLAAGASLAASDTVVLKDGRSIVAPILKETSDKIWLDLGHDVVAVPWDTVESVDRAEEDAAAFTGADDDALFRTATGLPDSTPRALAKRIGDAVIKVSTPSGLGSGFIIHPEGYAITNAHVVQGETKLKATIFEETDREFRREVIDDVEILAVNNHVDLALIKVPLGDREKFPFVYVQGAESLEAGQETFAIGNPLGLERTLSRGVIATTQRAFQGLAFIQTTAQINPGNSGGPLFNLKGEVIGVTNMGIPAGEGLGFAIPARYVRDFLNNYEGFAYDKDNPNSGYNYQEAPPRSEYGTPAVLDDATGNQ</sequence>
<reference evidence="6" key="1">
    <citation type="submission" date="2021-02" db="EMBL/GenBank/DDBJ databases">
        <authorList>
            <person name="Dougan E. K."/>
            <person name="Rhodes N."/>
            <person name="Thang M."/>
            <person name="Chan C."/>
        </authorList>
    </citation>
    <scope>NUCLEOTIDE SEQUENCE</scope>
</reference>
<comment type="caution">
    <text evidence="6">The sequence shown here is derived from an EMBL/GenBank/DDBJ whole genome shotgun (WGS) entry which is preliminary data.</text>
</comment>
<name>A0A812PY17_9DINO</name>
<dbReference type="Pfam" id="PF13365">
    <property type="entry name" value="Trypsin_2"/>
    <property type="match status" value="1"/>
</dbReference>
<comment type="similarity">
    <text evidence="1">Belongs to the peptidase S1C family.</text>
</comment>
<keyword evidence="2" id="KW-0645">Protease</keyword>
<protein>
    <submittedName>
        <fullName evidence="6">HhoB protein</fullName>
    </submittedName>
</protein>